<evidence type="ECO:0000256" key="1">
    <source>
        <dbReference type="SAM" id="SignalP"/>
    </source>
</evidence>
<dbReference type="GeneID" id="38125562"/>
<keyword evidence="3" id="KW-1185">Reference proteome</keyword>
<evidence type="ECO:0000313" key="3">
    <source>
        <dbReference type="Proteomes" id="UP000215305"/>
    </source>
</evidence>
<proteinExistence type="predicted"/>
<gene>
    <name evidence="2" type="ORF">CDV56_103588</name>
</gene>
<name>A0A397G0R9_ASPTH</name>
<keyword evidence="1" id="KW-0732">Signal</keyword>
<dbReference type="RefSeq" id="XP_026610424.1">
    <property type="nucleotide sequence ID" value="XM_026757207.1"/>
</dbReference>
<feature type="signal peptide" evidence="1">
    <location>
        <begin position="1"/>
        <end position="32"/>
    </location>
</feature>
<dbReference type="Proteomes" id="UP000215305">
    <property type="component" value="Unassembled WGS sequence"/>
</dbReference>
<dbReference type="EMBL" id="NKHU02000320">
    <property type="protein sequence ID" value="RHZ44622.1"/>
    <property type="molecule type" value="Genomic_DNA"/>
</dbReference>
<feature type="chain" id="PRO_5017458218" evidence="1">
    <location>
        <begin position="33"/>
        <end position="173"/>
    </location>
</feature>
<sequence length="173" mass="18238">MKTPTSLFCLFAQTSYLLCLWSSYALIQGVAASRHDPVGVVYEAAAAPPLGRRQDLQSFAGTLGGAAPAVTSTGDAERPYGVDGNTFTDFESAAQRSCNEQFDSCQKIANTDPSASFSLQDCQNQLTSCMSVSTVQATAASINHLESASGTDSGPIAQTTIPYDDEFDLVCDL</sequence>
<comment type="caution">
    <text evidence="2">The sequence shown here is derived from an EMBL/GenBank/DDBJ whole genome shotgun (WGS) entry which is preliminary data.</text>
</comment>
<dbReference type="OrthoDB" id="2153847at2759"/>
<protein>
    <submittedName>
        <fullName evidence="2">Uncharacterized protein</fullName>
    </submittedName>
</protein>
<dbReference type="STRING" id="41047.A0A397G0R9"/>
<organism evidence="2 3">
    <name type="scientific">Aspergillus thermomutatus</name>
    <name type="common">Neosartorya pseudofischeri</name>
    <dbReference type="NCBI Taxonomy" id="41047"/>
    <lineage>
        <taxon>Eukaryota</taxon>
        <taxon>Fungi</taxon>
        <taxon>Dikarya</taxon>
        <taxon>Ascomycota</taxon>
        <taxon>Pezizomycotina</taxon>
        <taxon>Eurotiomycetes</taxon>
        <taxon>Eurotiomycetidae</taxon>
        <taxon>Eurotiales</taxon>
        <taxon>Aspergillaceae</taxon>
        <taxon>Aspergillus</taxon>
        <taxon>Aspergillus subgen. Fumigati</taxon>
    </lineage>
</organism>
<dbReference type="AlphaFoldDB" id="A0A397G0R9"/>
<dbReference type="VEuPathDB" id="FungiDB:CDV56_103588"/>
<evidence type="ECO:0000313" key="2">
    <source>
        <dbReference type="EMBL" id="RHZ44622.1"/>
    </source>
</evidence>
<reference evidence="2" key="1">
    <citation type="submission" date="2018-08" db="EMBL/GenBank/DDBJ databases">
        <title>Draft genome sequence of azole-resistant Aspergillus thermomutatus (Neosartorya pseudofischeri) strain HMR AF 39, isolated from a human nasal aspirate.</title>
        <authorList>
            <person name="Parent-Michaud M."/>
            <person name="Dufresne P.J."/>
            <person name="Fournier E."/>
            <person name="Martineau C."/>
            <person name="Moreira S."/>
            <person name="Perkins V."/>
            <person name="De Repentigny L."/>
            <person name="Dufresne S.F."/>
        </authorList>
    </citation>
    <scope>NUCLEOTIDE SEQUENCE [LARGE SCALE GENOMIC DNA]</scope>
    <source>
        <strain evidence="2">HMR AF 39</strain>
    </source>
</reference>
<accession>A0A397G0R9</accession>